<dbReference type="Pfam" id="PF00379">
    <property type="entry name" value="Chitin_bind_4"/>
    <property type="match status" value="1"/>
</dbReference>
<keyword evidence="5" id="KW-1185">Reference proteome</keyword>
<keyword evidence="1 2" id="KW-0193">Cuticle</keyword>
<protein>
    <submittedName>
        <fullName evidence="4">Uncharacterized protein</fullName>
    </submittedName>
</protein>
<name>A0ABP1QXZ4_9HEXA</name>
<proteinExistence type="predicted"/>
<dbReference type="Proteomes" id="UP001642540">
    <property type="component" value="Unassembled WGS sequence"/>
</dbReference>
<keyword evidence="3" id="KW-0812">Transmembrane</keyword>
<evidence type="ECO:0000256" key="1">
    <source>
        <dbReference type="ARBA" id="ARBA00022460"/>
    </source>
</evidence>
<keyword evidence="3" id="KW-1133">Transmembrane helix</keyword>
<dbReference type="PRINTS" id="PR00947">
    <property type="entry name" value="CUTICLE"/>
</dbReference>
<gene>
    <name evidence="4" type="ORF">ODALV1_LOCUS15666</name>
</gene>
<feature type="transmembrane region" description="Helical" evidence="3">
    <location>
        <begin position="32"/>
        <end position="51"/>
    </location>
</feature>
<dbReference type="InterPro" id="IPR051217">
    <property type="entry name" value="Insect_Cuticle_Struc_Prot"/>
</dbReference>
<dbReference type="PANTHER" id="PTHR12236">
    <property type="entry name" value="STRUCTURAL CONTITUENT OF CUTICLE"/>
    <property type="match status" value="1"/>
</dbReference>
<dbReference type="InterPro" id="IPR000618">
    <property type="entry name" value="Insect_cuticle"/>
</dbReference>
<dbReference type="PANTHER" id="PTHR12236:SF76">
    <property type="entry name" value="ADULT-SPECIFIC CUTICULAR PROTEIN ACP-20-LIKE PROTEIN"/>
    <property type="match status" value="1"/>
</dbReference>
<comment type="caution">
    <text evidence="4">The sequence shown here is derived from an EMBL/GenBank/DDBJ whole genome shotgun (WGS) entry which is preliminary data.</text>
</comment>
<dbReference type="EMBL" id="CAXLJM020000048">
    <property type="protein sequence ID" value="CAL8112475.1"/>
    <property type="molecule type" value="Genomic_DNA"/>
</dbReference>
<dbReference type="PROSITE" id="PS51155">
    <property type="entry name" value="CHIT_BIND_RR_2"/>
    <property type="match status" value="1"/>
</dbReference>
<accession>A0ABP1QXZ4</accession>
<evidence type="ECO:0000256" key="3">
    <source>
        <dbReference type="SAM" id="Phobius"/>
    </source>
</evidence>
<keyword evidence="3" id="KW-0472">Membrane</keyword>
<sequence length="174" mass="17386">MADSPKIIQSSFVNQLIINYQKIYKSTTMHSATIFFALAAVVASASAVGIAHDIHAYPAYKYSYGVADKHTGDQKSASEVRDGGVTKGSYSLVQPDGVIRTVNYISTPHGGFQAQVINKGVAGHPAVYGHHGGHGGLGGIGLGGGLGGARSVVGGLGLGIGGGLGGLGGVGIIG</sequence>
<evidence type="ECO:0000313" key="5">
    <source>
        <dbReference type="Proteomes" id="UP001642540"/>
    </source>
</evidence>
<organism evidence="4 5">
    <name type="scientific">Orchesella dallaii</name>
    <dbReference type="NCBI Taxonomy" id="48710"/>
    <lineage>
        <taxon>Eukaryota</taxon>
        <taxon>Metazoa</taxon>
        <taxon>Ecdysozoa</taxon>
        <taxon>Arthropoda</taxon>
        <taxon>Hexapoda</taxon>
        <taxon>Collembola</taxon>
        <taxon>Entomobryomorpha</taxon>
        <taxon>Entomobryoidea</taxon>
        <taxon>Orchesellidae</taxon>
        <taxon>Orchesellinae</taxon>
        <taxon>Orchesella</taxon>
    </lineage>
</organism>
<evidence type="ECO:0000256" key="2">
    <source>
        <dbReference type="PROSITE-ProRule" id="PRU00497"/>
    </source>
</evidence>
<evidence type="ECO:0000313" key="4">
    <source>
        <dbReference type="EMBL" id="CAL8112475.1"/>
    </source>
</evidence>
<reference evidence="4 5" key="1">
    <citation type="submission" date="2024-08" db="EMBL/GenBank/DDBJ databases">
        <authorList>
            <person name="Cucini C."/>
            <person name="Frati F."/>
        </authorList>
    </citation>
    <scope>NUCLEOTIDE SEQUENCE [LARGE SCALE GENOMIC DNA]</scope>
</reference>